<evidence type="ECO:0000256" key="1">
    <source>
        <dbReference type="ARBA" id="ARBA00004141"/>
    </source>
</evidence>
<feature type="compositionally biased region" description="Basic and acidic residues" evidence="8">
    <location>
        <begin position="190"/>
        <end position="200"/>
    </location>
</feature>
<reference evidence="11" key="2">
    <citation type="submission" date="2025-08" db="UniProtKB">
        <authorList>
            <consortium name="RefSeq"/>
        </authorList>
    </citation>
    <scope>IDENTIFICATION</scope>
    <source>
        <tissue evidence="11">Leaf</tissue>
    </source>
</reference>
<comment type="similarity">
    <text evidence="3">Belongs to the oleosin family.</text>
</comment>
<sequence>MAENGQMMDIVNPQEVSRRTLILATLAGIAVEGPLLGMMGFSFLTSLIILVVTSPLLLIFSPLLFGAACIFAFAIAGFGVAGTMAFAGLSSFVLVYRSLIKGVRKTGIDYGDTDHEPVVSVDKMIQPDETVAKDEQQQLDTEVAGNMDRIEADETVKEQQQDTSVPVTRIVELFESLKEHPHDTTTTAVEEQHHDKDRPASPDYLQQNVQREIPQEI</sequence>
<dbReference type="OrthoDB" id="1303809at2759"/>
<evidence type="ECO:0000256" key="8">
    <source>
        <dbReference type="SAM" id="MobiDB-lite"/>
    </source>
</evidence>
<dbReference type="GO" id="GO:0012511">
    <property type="term" value="C:monolayer-surrounded lipid storage body"/>
    <property type="evidence" value="ECO:0007669"/>
    <property type="project" value="InterPro"/>
</dbReference>
<keyword evidence="6 9" id="KW-1133">Transmembrane helix</keyword>
<dbReference type="GO" id="GO:0048608">
    <property type="term" value="P:reproductive structure development"/>
    <property type="evidence" value="ECO:0007669"/>
    <property type="project" value="UniProtKB-ARBA"/>
</dbReference>
<keyword evidence="5 9" id="KW-0812">Transmembrane</keyword>
<dbReference type="GO" id="GO:0019915">
    <property type="term" value="P:lipid storage"/>
    <property type="evidence" value="ECO:0007669"/>
    <property type="project" value="TreeGrafter"/>
</dbReference>
<evidence type="ECO:0000256" key="2">
    <source>
        <dbReference type="ARBA" id="ARBA00004502"/>
    </source>
</evidence>
<reference evidence="10" key="1">
    <citation type="journal article" date="2013" name="Genome Biol.">
        <title>Reference genomes and transcriptomes of Nicotiana sylvestris and Nicotiana tomentosiformis.</title>
        <authorList>
            <person name="Sierro N."/>
            <person name="Battey J.N."/>
            <person name="Ouadi S."/>
            <person name="Bovet L."/>
            <person name="Goepfert S."/>
            <person name="Bakaher N."/>
            <person name="Peitsch M.C."/>
            <person name="Ivanov N.V."/>
        </authorList>
    </citation>
    <scope>NUCLEOTIDE SEQUENCE [LARGE SCALE GENOMIC DNA]</scope>
</reference>
<dbReference type="Pfam" id="PF01277">
    <property type="entry name" value="Oleosin"/>
    <property type="match status" value="1"/>
</dbReference>
<evidence type="ECO:0000313" key="10">
    <source>
        <dbReference type="Proteomes" id="UP000189701"/>
    </source>
</evidence>
<accession>A0A1U7X5H2</accession>
<dbReference type="AlphaFoldDB" id="A0A1U7X5H2"/>
<comment type="subcellular location">
    <subcellularLocation>
        <location evidence="2">Lipid droplet</location>
    </subcellularLocation>
    <subcellularLocation>
        <location evidence="1">Membrane</location>
        <topology evidence="1">Multi-pass membrane protein</topology>
    </subcellularLocation>
</comment>
<dbReference type="KEGG" id="nsy:104235317"/>
<dbReference type="eggNOG" id="ENOG502SBKN">
    <property type="taxonomic scope" value="Eukaryota"/>
</dbReference>
<evidence type="ECO:0000256" key="5">
    <source>
        <dbReference type="ARBA" id="ARBA00022692"/>
    </source>
</evidence>
<dbReference type="PANTHER" id="PTHR33203">
    <property type="entry name" value="OLEOSIN"/>
    <property type="match status" value="1"/>
</dbReference>
<dbReference type="GO" id="GO:0009791">
    <property type="term" value="P:post-embryonic development"/>
    <property type="evidence" value="ECO:0007669"/>
    <property type="project" value="UniProtKB-ARBA"/>
</dbReference>
<feature type="region of interest" description="Disordered" evidence="8">
    <location>
        <begin position="176"/>
        <end position="217"/>
    </location>
</feature>
<evidence type="ECO:0000256" key="3">
    <source>
        <dbReference type="ARBA" id="ARBA00010858"/>
    </source>
</evidence>
<evidence type="ECO:0000256" key="6">
    <source>
        <dbReference type="ARBA" id="ARBA00022989"/>
    </source>
</evidence>
<keyword evidence="10" id="KW-1185">Reference proteome</keyword>
<name>A0A1U7X5H2_NICSY</name>
<evidence type="ECO:0000256" key="4">
    <source>
        <dbReference type="ARBA" id="ARBA00022677"/>
    </source>
</evidence>
<dbReference type="InterPro" id="IPR000136">
    <property type="entry name" value="Oleosin"/>
</dbReference>
<dbReference type="GeneID" id="104235317"/>
<dbReference type="Proteomes" id="UP000189701">
    <property type="component" value="Unplaced"/>
</dbReference>
<organism evidence="10 11">
    <name type="scientific">Nicotiana sylvestris</name>
    <name type="common">Wood tobacco</name>
    <name type="synonym">South American tobacco</name>
    <dbReference type="NCBI Taxonomy" id="4096"/>
    <lineage>
        <taxon>Eukaryota</taxon>
        <taxon>Viridiplantae</taxon>
        <taxon>Streptophyta</taxon>
        <taxon>Embryophyta</taxon>
        <taxon>Tracheophyta</taxon>
        <taxon>Spermatophyta</taxon>
        <taxon>Magnoliopsida</taxon>
        <taxon>eudicotyledons</taxon>
        <taxon>Gunneridae</taxon>
        <taxon>Pentapetalae</taxon>
        <taxon>asterids</taxon>
        <taxon>lamiids</taxon>
        <taxon>Solanales</taxon>
        <taxon>Solanaceae</taxon>
        <taxon>Nicotianoideae</taxon>
        <taxon>Nicotianeae</taxon>
        <taxon>Nicotiana</taxon>
    </lineage>
</organism>
<gene>
    <name evidence="11" type="primary">LOC104235317</name>
</gene>
<keyword evidence="7 9" id="KW-0472">Membrane</keyword>
<proteinExistence type="inferred from homology"/>
<evidence type="ECO:0000313" key="11">
    <source>
        <dbReference type="RefSeq" id="XP_009787352.1"/>
    </source>
</evidence>
<feature type="transmembrane region" description="Helical" evidence="9">
    <location>
        <begin position="63"/>
        <end position="96"/>
    </location>
</feature>
<dbReference type="STRING" id="4096.A0A1U7X5H2"/>
<keyword evidence="4" id="KW-0551">Lipid droplet</keyword>
<dbReference type="RefSeq" id="XP_009787352.1">
    <property type="nucleotide sequence ID" value="XM_009789050.1"/>
</dbReference>
<evidence type="ECO:0000256" key="7">
    <source>
        <dbReference type="ARBA" id="ARBA00023136"/>
    </source>
</evidence>
<evidence type="ECO:0000256" key="9">
    <source>
        <dbReference type="SAM" id="Phobius"/>
    </source>
</evidence>
<feature type="transmembrane region" description="Helical" evidence="9">
    <location>
        <begin position="21"/>
        <end position="51"/>
    </location>
</feature>
<dbReference type="PANTHER" id="PTHR33203:SF37">
    <property type="entry name" value="GLYCINE-RICH PROTEIN _ OLEOSIN"/>
    <property type="match status" value="1"/>
</dbReference>
<dbReference type="GO" id="GO:0016020">
    <property type="term" value="C:membrane"/>
    <property type="evidence" value="ECO:0007669"/>
    <property type="project" value="UniProtKB-SubCell"/>
</dbReference>
<protein>
    <submittedName>
        <fullName evidence="11">Uncharacterized protein LOC104235317</fullName>
    </submittedName>
</protein>